<organism evidence="11 12">
    <name type="scientific">Bombus vosnesenskii</name>
    <dbReference type="NCBI Taxonomy" id="207650"/>
    <lineage>
        <taxon>Eukaryota</taxon>
        <taxon>Metazoa</taxon>
        <taxon>Ecdysozoa</taxon>
        <taxon>Arthropoda</taxon>
        <taxon>Hexapoda</taxon>
        <taxon>Insecta</taxon>
        <taxon>Pterygota</taxon>
        <taxon>Neoptera</taxon>
        <taxon>Endopterygota</taxon>
        <taxon>Hymenoptera</taxon>
        <taxon>Apocrita</taxon>
        <taxon>Aculeata</taxon>
        <taxon>Apoidea</taxon>
        <taxon>Anthophila</taxon>
        <taxon>Apidae</taxon>
        <taxon>Bombus</taxon>
        <taxon>Pyrobombus</taxon>
    </lineage>
</organism>
<keyword evidence="5 10" id="KW-0552">Olfaction</keyword>
<dbReference type="GeneID" id="117231057"/>
<reference evidence="12" key="1">
    <citation type="submission" date="2025-08" db="UniProtKB">
        <authorList>
            <consortium name="RefSeq"/>
        </authorList>
    </citation>
    <scope>IDENTIFICATION</scope>
    <source>
        <tissue evidence="12">Muscle</tissue>
    </source>
</reference>
<feature type="transmembrane region" description="Helical" evidence="10">
    <location>
        <begin position="46"/>
        <end position="67"/>
    </location>
</feature>
<evidence type="ECO:0000256" key="9">
    <source>
        <dbReference type="ARBA" id="ARBA00023224"/>
    </source>
</evidence>
<protein>
    <recommendedName>
        <fullName evidence="10">Odorant receptor</fullName>
    </recommendedName>
</protein>
<gene>
    <name evidence="12" type="primary">LOC117231057</name>
</gene>
<evidence type="ECO:0000256" key="2">
    <source>
        <dbReference type="ARBA" id="ARBA00022475"/>
    </source>
</evidence>
<dbReference type="GO" id="GO:0005549">
    <property type="term" value="F:odorant binding"/>
    <property type="evidence" value="ECO:0007669"/>
    <property type="project" value="InterPro"/>
</dbReference>
<keyword evidence="7 10" id="KW-0472">Membrane</keyword>
<dbReference type="Pfam" id="PF02949">
    <property type="entry name" value="7tm_6"/>
    <property type="match status" value="1"/>
</dbReference>
<keyword evidence="11" id="KW-1185">Reference proteome</keyword>
<feature type="transmembrane region" description="Helical" evidence="10">
    <location>
        <begin position="283"/>
        <end position="304"/>
    </location>
</feature>
<accession>A0A6J3JY01</accession>
<comment type="subcellular location">
    <subcellularLocation>
        <location evidence="1 10">Cell membrane</location>
        <topology evidence="1 10">Multi-pass membrane protein</topology>
    </subcellularLocation>
</comment>
<feature type="transmembrane region" description="Helical" evidence="10">
    <location>
        <begin position="79"/>
        <end position="98"/>
    </location>
</feature>
<evidence type="ECO:0000256" key="1">
    <source>
        <dbReference type="ARBA" id="ARBA00004651"/>
    </source>
</evidence>
<evidence type="ECO:0000313" key="11">
    <source>
        <dbReference type="Proteomes" id="UP000504631"/>
    </source>
</evidence>
<dbReference type="PANTHER" id="PTHR21137:SF35">
    <property type="entry name" value="ODORANT RECEPTOR 19A-RELATED"/>
    <property type="match status" value="1"/>
</dbReference>
<evidence type="ECO:0000256" key="7">
    <source>
        <dbReference type="ARBA" id="ARBA00023136"/>
    </source>
</evidence>
<keyword evidence="6 10" id="KW-1133">Transmembrane helix</keyword>
<dbReference type="Proteomes" id="UP000504631">
    <property type="component" value="Unplaced"/>
</dbReference>
<evidence type="ECO:0000256" key="5">
    <source>
        <dbReference type="ARBA" id="ARBA00022725"/>
    </source>
</evidence>
<proteinExistence type="inferred from homology"/>
<keyword evidence="9 10" id="KW-0807">Transducer</keyword>
<keyword evidence="3 10" id="KW-0716">Sensory transduction</keyword>
<evidence type="ECO:0000256" key="10">
    <source>
        <dbReference type="RuleBase" id="RU351113"/>
    </source>
</evidence>
<comment type="similarity">
    <text evidence="10">Belongs to the insect chemoreceptor superfamily. Heteromeric odorant receptor channel (TC 1.A.69) family.</text>
</comment>
<sequence length="411" mass="46144">MEMSDQQFSGKEYDELIKPIMITAKIISIWPLEEDSGKGTILFRRFHLFCMFLLAVVMSIAVTADVVHNIDDLNEATECALICTAFYLCVVRLLVYSLHQKDMFYVVKTMKEDWILSSHEDRTILAKKTMFAFRLAKYFISTVAMTIVLFMCIPFLEIYAFGSNERVLPFRGYFFVNHTISPVFECLYFFNVTAGGFGGSMIAGATSFNLVVIMHGSGKFAVLRKRLEALSGEDPNSTAILSNYVIRHQKAIEWASLVLSRICTLICWMYDVVARYADALERIINVLALGQFIISTGLICFAGFQITSMMKDKGRLMKYSTFLNSAILELFMFSFSGNGLIDESGAVGDSAYGSGWIGSRFSQSLQIMMMRARIPSKITAAKFYAMSLESFSAVLSTSFSYFTVLTATEGD</sequence>
<keyword evidence="4 10" id="KW-0812">Transmembrane</keyword>
<evidence type="ECO:0000256" key="3">
    <source>
        <dbReference type="ARBA" id="ARBA00022606"/>
    </source>
</evidence>
<feature type="transmembrane region" description="Helical" evidence="10">
    <location>
        <begin position="316"/>
        <end position="335"/>
    </location>
</feature>
<evidence type="ECO:0000313" key="12">
    <source>
        <dbReference type="RefSeq" id="XP_033345000.1"/>
    </source>
</evidence>
<dbReference type="InterPro" id="IPR004117">
    <property type="entry name" value="7tm6_olfct_rcpt"/>
</dbReference>
<evidence type="ECO:0000256" key="6">
    <source>
        <dbReference type="ARBA" id="ARBA00022989"/>
    </source>
</evidence>
<dbReference type="GO" id="GO:0007165">
    <property type="term" value="P:signal transduction"/>
    <property type="evidence" value="ECO:0007669"/>
    <property type="project" value="UniProtKB-KW"/>
</dbReference>
<dbReference type="PANTHER" id="PTHR21137">
    <property type="entry name" value="ODORANT RECEPTOR"/>
    <property type="match status" value="1"/>
</dbReference>
<feature type="transmembrane region" description="Helical" evidence="10">
    <location>
        <begin position="138"/>
        <end position="160"/>
    </location>
</feature>
<dbReference type="GO" id="GO:0004984">
    <property type="term" value="F:olfactory receptor activity"/>
    <property type="evidence" value="ECO:0007669"/>
    <property type="project" value="InterPro"/>
</dbReference>
<feature type="transmembrane region" description="Helical" evidence="10">
    <location>
        <begin position="196"/>
        <end position="216"/>
    </location>
</feature>
<dbReference type="RefSeq" id="XP_033345000.1">
    <property type="nucleotide sequence ID" value="XM_033489109.1"/>
</dbReference>
<name>A0A6J3JY01_9HYME</name>
<dbReference type="GO" id="GO:0005886">
    <property type="term" value="C:plasma membrane"/>
    <property type="evidence" value="ECO:0007669"/>
    <property type="project" value="UniProtKB-SubCell"/>
</dbReference>
<keyword evidence="8 10" id="KW-0675">Receptor</keyword>
<evidence type="ECO:0000256" key="4">
    <source>
        <dbReference type="ARBA" id="ARBA00022692"/>
    </source>
</evidence>
<keyword evidence="2" id="KW-1003">Cell membrane</keyword>
<dbReference type="KEGG" id="bvk:117231057"/>
<dbReference type="AlphaFoldDB" id="A0A6J3JY01"/>
<feature type="transmembrane region" description="Helical" evidence="10">
    <location>
        <begin position="251"/>
        <end position="271"/>
    </location>
</feature>
<evidence type="ECO:0000256" key="8">
    <source>
        <dbReference type="ARBA" id="ARBA00023170"/>
    </source>
</evidence>